<dbReference type="AlphaFoldDB" id="A0A2N8U728"/>
<evidence type="ECO:0000313" key="3">
    <source>
        <dbReference type="EMBL" id="SJX60551.1"/>
    </source>
</evidence>
<feature type="domain" description="FHA" evidence="2">
    <location>
        <begin position="38"/>
        <end position="105"/>
    </location>
</feature>
<evidence type="ECO:0000256" key="1">
    <source>
        <dbReference type="SAM" id="MobiDB-lite"/>
    </source>
</evidence>
<organism evidence="3 4">
    <name type="scientific">Sporisorium reilianum f. sp. reilianum</name>
    <dbReference type="NCBI Taxonomy" id="72559"/>
    <lineage>
        <taxon>Eukaryota</taxon>
        <taxon>Fungi</taxon>
        <taxon>Dikarya</taxon>
        <taxon>Basidiomycota</taxon>
        <taxon>Ustilaginomycotina</taxon>
        <taxon>Ustilaginomycetes</taxon>
        <taxon>Ustilaginales</taxon>
        <taxon>Ustilaginaceae</taxon>
        <taxon>Sporisorium</taxon>
    </lineage>
</organism>
<reference evidence="3 4" key="1">
    <citation type="submission" date="2017-02" db="EMBL/GenBank/DDBJ databases">
        <authorList>
            <person name="Peterson S.W."/>
        </authorList>
    </citation>
    <scope>NUCLEOTIDE SEQUENCE [LARGE SCALE GENOMIC DNA]</scope>
    <source>
        <strain evidence="3 4">SRS1_H2-8</strain>
    </source>
</reference>
<gene>
    <name evidence="3" type="ORF">SRS1_10197</name>
</gene>
<feature type="compositionally biased region" description="Low complexity" evidence="1">
    <location>
        <begin position="477"/>
        <end position="486"/>
    </location>
</feature>
<feature type="region of interest" description="Disordered" evidence="1">
    <location>
        <begin position="204"/>
        <end position="256"/>
    </location>
</feature>
<dbReference type="Gene3D" id="2.60.200.20">
    <property type="match status" value="1"/>
</dbReference>
<dbReference type="SUPFAM" id="SSF49879">
    <property type="entry name" value="SMAD/FHA domain"/>
    <property type="match status" value="1"/>
</dbReference>
<dbReference type="PROSITE" id="PS50006">
    <property type="entry name" value="FHA_DOMAIN"/>
    <property type="match status" value="1"/>
</dbReference>
<dbReference type="Proteomes" id="UP000239563">
    <property type="component" value="Chromosome I"/>
</dbReference>
<proteinExistence type="predicted"/>
<feature type="compositionally biased region" description="Acidic residues" evidence="1">
    <location>
        <begin position="227"/>
        <end position="250"/>
    </location>
</feature>
<evidence type="ECO:0000313" key="4">
    <source>
        <dbReference type="Proteomes" id="UP000239563"/>
    </source>
</evidence>
<protein>
    <recommendedName>
        <fullName evidence="2">FHA domain-containing protein</fullName>
    </recommendedName>
</protein>
<dbReference type="CDD" id="cd00060">
    <property type="entry name" value="FHA"/>
    <property type="match status" value="1"/>
</dbReference>
<feature type="compositionally biased region" description="Basic and acidic residues" evidence="1">
    <location>
        <begin position="464"/>
        <end position="476"/>
    </location>
</feature>
<dbReference type="Pfam" id="PF00498">
    <property type="entry name" value="FHA"/>
    <property type="match status" value="1"/>
</dbReference>
<sequence length="534" mass="57185">MSTLASHPGFELMWVNSSPTGPTERIRHDPQQYSAIRIPLGKSKTVSRSPLESAAAPVNDLGDTIFFPGAKVVSREHAVFEWQDKVLVIKDLGSTHGTYVARRRAKFSDSDVIVETAPLAFKKRVDGLLALEDGDLIEFGRDCHRSDNVYHPARCYLRLARPPAPAPSISPLARSGAFSVPDDVLDSDSDIVSITGDAFNRTQIERTEAPVASAATAETPHEVVDLTSDDDDERNDANDCDATFDSDAASDDERASVSDAAFSELGDGVHDDIFDDTDFGSDLDDPFDFTEVPWRHEILEVVCEREELQREALDAQRQGEAYMAGYKTTQMPDSPATSVEGDSSIFDIAKARSLSPLVSLPKQVETSVETSASCAVLDAATGPSDSTNDTQPKKVEPLVPLPLKRKLDSEDTADATEEVSPVPSAAAPTLSRKASPAPRESDASITSFAASTPLPPSPSKKMRFSNDKAQDDDTRAGRAPARATPSRARKIRAIAAKTVQVTSLLSAGFLAGSLFTFKSMMNAAAAANAAGSGK</sequence>
<dbReference type="InterPro" id="IPR000253">
    <property type="entry name" value="FHA_dom"/>
</dbReference>
<dbReference type="SMART" id="SM00240">
    <property type="entry name" value="FHA"/>
    <property type="match status" value="1"/>
</dbReference>
<dbReference type="InterPro" id="IPR008984">
    <property type="entry name" value="SMAD_FHA_dom_sf"/>
</dbReference>
<dbReference type="EMBL" id="LT795054">
    <property type="protein sequence ID" value="SJX60551.1"/>
    <property type="molecule type" value="Genomic_DNA"/>
</dbReference>
<accession>A0A2N8U728</accession>
<evidence type="ECO:0000259" key="2">
    <source>
        <dbReference type="PROSITE" id="PS50006"/>
    </source>
</evidence>
<name>A0A2N8U728_9BASI</name>
<feature type="region of interest" description="Disordered" evidence="1">
    <location>
        <begin position="379"/>
        <end position="488"/>
    </location>
</feature>